<protein>
    <recommendedName>
        <fullName evidence="8">Methylosome subunit pICln</fullName>
    </recommendedName>
</protein>
<dbReference type="GO" id="GO:0045292">
    <property type="term" value="P:mRNA cis splicing, via spliceosome"/>
    <property type="evidence" value="ECO:0007669"/>
    <property type="project" value="TreeGrafter"/>
</dbReference>
<feature type="region of interest" description="Disordered" evidence="5">
    <location>
        <begin position="107"/>
        <end position="146"/>
    </location>
</feature>
<organism evidence="6 7">
    <name type="scientific">Tieghemiomyces parasiticus</name>
    <dbReference type="NCBI Taxonomy" id="78921"/>
    <lineage>
        <taxon>Eukaryota</taxon>
        <taxon>Fungi</taxon>
        <taxon>Fungi incertae sedis</taxon>
        <taxon>Zoopagomycota</taxon>
        <taxon>Kickxellomycotina</taxon>
        <taxon>Dimargaritomycetes</taxon>
        <taxon>Dimargaritales</taxon>
        <taxon>Dimargaritaceae</taxon>
        <taxon>Tieghemiomyces</taxon>
    </lineage>
</organism>
<dbReference type="InterPro" id="IPR011993">
    <property type="entry name" value="PH-like_dom_sf"/>
</dbReference>
<dbReference type="Pfam" id="PF03517">
    <property type="entry name" value="Voldacs"/>
    <property type="match status" value="1"/>
</dbReference>
<evidence type="ECO:0008006" key="8">
    <source>
        <dbReference type="Google" id="ProtNLM"/>
    </source>
</evidence>
<dbReference type="Gene3D" id="2.30.29.30">
    <property type="entry name" value="Pleckstrin-homology domain (PH domain)/Phosphotyrosine-binding domain (PTB)"/>
    <property type="match status" value="1"/>
</dbReference>
<dbReference type="PANTHER" id="PTHR21399:SF0">
    <property type="entry name" value="METHYLOSOME SUBUNIT PICLN"/>
    <property type="match status" value="1"/>
</dbReference>
<evidence type="ECO:0000313" key="7">
    <source>
        <dbReference type="Proteomes" id="UP001150569"/>
    </source>
</evidence>
<sequence length="189" mass="20351">MARVLTALPRLEPTSTEGALTLRHKVSTVTCTVKSEGGDIGLDKGDLYVTEEEVIFFNPRRSLGVSLAYRNIILHAATEQAGSTPNQPCLYLQTDVPLLNIDRLASPAVPSSAGTQNEPVVTKSDSSDDEEDDDFDPIGAEFYLTPQDPGQLHGIFESVSACANLHPDYEAVSDSDGLIDEDGFDPNEV</sequence>
<keyword evidence="3" id="KW-0963">Cytoplasm</keyword>
<gene>
    <name evidence="6" type="ORF">IWQ60_000705</name>
</gene>
<keyword evidence="7" id="KW-1185">Reference proteome</keyword>
<comment type="caution">
    <text evidence="6">The sequence shown here is derived from an EMBL/GenBank/DDBJ whole genome shotgun (WGS) entry which is preliminary data.</text>
</comment>
<evidence type="ECO:0000256" key="5">
    <source>
        <dbReference type="SAM" id="MobiDB-lite"/>
    </source>
</evidence>
<evidence type="ECO:0000256" key="3">
    <source>
        <dbReference type="ARBA" id="ARBA00022490"/>
    </source>
</evidence>
<evidence type="ECO:0000313" key="6">
    <source>
        <dbReference type="EMBL" id="KAJ1929976.1"/>
    </source>
</evidence>
<evidence type="ECO:0000256" key="4">
    <source>
        <dbReference type="ARBA" id="ARBA00023242"/>
    </source>
</evidence>
<dbReference type="OrthoDB" id="19714at2759"/>
<evidence type="ECO:0000256" key="1">
    <source>
        <dbReference type="ARBA" id="ARBA00004123"/>
    </source>
</evidence>
<evidence type="ECO:0000256" key="2">
    <source>
        <dbReference type="ARBA" id="ARBA00004496"/>
    </source>
</evidence>
<dbReference type="PANTHER" id="PTHR21399">
    <property type="entry name" value="CHLORIDE CONDUCTANCE REGULATORY PROTEIN ICLN"/>
    <property type="match status" value="1"/>
</dbReference>
<name>A0A9W8ALU0_9FUNG</name>
<dbReference type="AlphaFoldDB" id="A0A9W8ALU0"/>
<dbReference type="GO" id="GO:0034715">
    <property type="term" value="C:pICln-Sm protein complex"/>
    <property type="evidence" value="ECO:0007669"/>
    <property type="project" value="TreeGrafter"/>
</dbReference>
<reference evidence="6" key="1">
    <citation type="submission" date="2022-07" db="EMBL/GenBank/DDBJ databases">
        <title>Phylogenomic reconstructions and comparative analyses of Kickxellomycotina fungi.</title>
        <authorList>
            <person name="Reynolds N.K."/>
            <person name="Stajich J.E."/>
            <person name="Barry K."/>
            <person name="Grigoriev I.V."/>
            <person name="Crous P."/>
            <person name="Smith M.E."/>
        </authorList>
    </citation>
    <scope>NUCLEOTIDE SEQUENCE</scope>
    <source>
        <strain evidence="6">RSA 861</strain>
    </source>
</reference>
<dbReference type="GO" id="GO:0005681">
    <property type="term" value="C:spliceosomal complex"/>
    <property type="evidence" value="ECO:0007669"/>
    <property type="project" value="TreeGrafter"/>
</dbReference>
<accession>A0A9W8ALU0</accession>
<dbReference type="EMBL" id="JANBPT010000019">
    <property type="protein sequence ID" value="KAJ1929976.1"/>
    <property type="molecule type" value="Genomic_DNA"/>
</dbReference>
<keyword evidence="4" id="KW-0539">Nucleus</keyword>
<dbReference type="GO" id="GO:0005829">
    <property type="term" value="C:cytosol"/>
    <property type="evidence" value="ECO:0007669"/>
    <property type="project" value="TreeGrafter"/>
</dbReference>
<dbReference type="GO" id="GO:0000387">
    <property type="term" value="P:spliceosomal snRNP assembly"/>
    <property type="evidence" value="ECO:0007669"/>
    <property type="project" value="TreeGrafter"/>
</dbReference>
<proteinExistence type="predicted"/>
<dbReference type="Proteomes" id="UP001150569">
    <property type="component" value="Unassembled WGS sequence"/>
</dbReference>
<feature type="compositionally biased region" description="Acidic residues" evidence="5">
    <location>
        <begin position="127"/>
        <end position="136"/>
    </location>
</feature>
<comment type="subcellular location">
    <subcellularLocation>
        <location evidence="2">Cytoplasm</location>
    </subcellularLocation>
    <subcellularLocation>
        <location evidence="1">Nucleus</location>
    </subcellularLocation>
</comment>
<dbReference type="InterPro" id="IPR039924">
    <property type="entry name" value="ICln/Lot5/Saf5"/>
</dbReference>